<gene>
    <name evidence="5" type="ORF">L21_1286</name>
</gene>
<accession>A0A1M4MKL9</accession>
<keyword evidence="1" id="KW-0815">Transposition</keyword>
<feature type="compositionally biased region" description="Basic residues" evidence="4">
    <location>
        <begin position="48"/>
        <end position="58"/>
    </location>
</feature>
<protein>
    <recommendedName>
        <fullName evidence="7">Transposase, Mutator family</fullName>
    </recommendedName>
</protein>
<dbReference type="Proteomes" id="UP000184671">
    <property type="component" value="Unassembled WGS sequence"/>
</dbReference>
<feature type="region of interest" description="Disordered" evidence="4">
    <location>
        <begin position="39"/>
        <end position="58"/>
    </location>
</feature>
<name>A0A1M4MKL9_9EURY</name>
<keyword evidence="2" id="KW-0238">DNA-binding</keyword>
<proteinExistence type="predicted"/>
<organism evidence="5 6">
    <name type="scientific">Methanoculleus chikugoensis</name>
    <dbReference type="NCBI Taxonomy" id="118126"/>
    <lineage>
        <taxon>Archaea</taxon>
        <taxon>Methanobacteriati</taxon>
        <taxon>Methanobacteriota</taxon>
        <taxon>Stenosarchaea group</taxon>
        <taxon>Methanomicrobia</taxon>
        <taxon>Methanomicrobiales</taxon>
        <taxon>Methanomicrobiaceae</taxon>
        <taxon>Methanoculleus</taxon>
    </lineage>
</organism>
<sequence length="58" mass="6602">MDPLALIEDYLSDQENGMKNLITGFLNQVMLAEALQQTRADSYERTGARKAHRNGYKD</sequence>
<evidence type="ECO:0000256" key="3">
    <source>
        <dbReference type="ARBA" id="ARBA00023172"/>
    </source>
</evidence>
<dbReference type="Pfam" id="PF00872">
    <property type="entry name" value="Transposase_mut"/>
    <property type="match status" value="1"/>
</dbReference>
<evidence type="ECO:0000256" key="2">
    <source>
        <dbReference type="ARBA" id="ARBA00023125"/>
    </source>
</evidence>
<evidence type="ECO:0008006" key="7">
    <source>
        <dbReference type="Google" id="ProtNLM"/>
    </source>
</evidence>
<dbReference type="GO" id="GO:0003677">
    <property type="term" value="F:DNA binding"/>
    <property type="evidence" value="ECO:0007669"/>
    <property type="project" value="UniProtKB-KW"/>
</dbReference>
<evidence type="ECO:0000313" key="5">
    <source>
        <dbReference type="EMBL" id="SCL75387.1"/>
    </source>
</evidence>
<dbReference type="GO" id="GO:0006313">
    <property type="term" value="P:DNA transposition"/>
    <property type="evidence" value="ECO:0007669"/>
    <property type="project" value="InterPro"/>
</dbReference>
<evidence type="ECO:0000256" key="4">
    <source>
        <dbReference type="SAM" id="MobiDB-lite"/>
    </source>
</evidence>
<dbReference type="STRING" id="118126.L21_1286"/>
<dbReference type="AlphaFoldDB" id="A0A1M4MKL9"/>
<reference evidence="5 6" key="1">
    <citation type="submission" date="2016-08" db="EMBL/GenBank/DDBJ databases">
        <authorList>
            <person name="Seilhamer J.J."/>
        </authorList>
    </citation>
    <scope>NUCLEOTIDE SEQUENCE [LARGE SCALE GENOMIC DNA]</scope>
    <source>
        <strain evidence="5">L21-II-0</strain>
    </source>
</reference>
<dbReference type="EMBL" id="FMID01000029">
    <property type="protein sequence ID" value="SCL75387.1"/>
    <property type="molecule type" value="Genomic_DNA"/>
</dbReference>
<dbReference type="InterPro" id="IPR001207">
    <property type="entry name" value="Transposase_mutator"/>
</dbReference>
<keyword evidence="3" id="KW-0233">DNA recombination</keyword>
<evidence type="ECO:0000256" key="1">
    <source>
        <dbReference type="ARBA" id="ARBA00022578"/>
    </source>
</evidence>
<dbReference type="GO" id="GO:0004803">
    <property type="term" value="F:transposase activity"/>
    <property type="evidence" value="ECO:0007669"/>
    <property type="project" value="InterPro"/>
</dbReference>
<evidence type="ECO:0000313" key="6">
    <source>
        <dbReference type="Proteomes" id="UP000184671"/>
    </source>
</evidence>